<feature type="transmembrane region" description="Helical" evidence="1">
    <location>
        <begin position="22"/>
        <end position="41"/>
    </location>
</feature>
<keyword evidence="1" id="KW-0812">Transmembrane</keyword>
<evidence type="ECO:0000313" key="3">
    <source>
        <dbReference type="Proteomes" id="UP000039865"/>
    </source>
</evidence>
<organism evidence="2 3">
    <name type="scientific">Stylonychia lemnae</name>
    <name type="common">Ciliate</name>
    <dbReference type="NCBI Taxonomy" id="5949"/>
    <lineage>
        <taxon>Eukaryota</taxon>
        <taxon>Sar</taxon>
        <taxon>Alveolata</taxon>
        <taxon>Ciliophora</taxon>
        <taxon>Intramacronucleata</taxon>
        <taxon>Spirotrichea</taxon>
        <taxon>Stichotrichia</taxon>
        <taxon>Sporadotrichida</taxon>
        <taxon>Oxytrichidae</taxon>
        <taxon>Stylonychinae</taxon>
        <taxon>Stylonychia</taxon>
    </lineage>
</organism>
<sequence>MGHNFKALRHNFNQYFNVFYDYFLRAIYWGSVPAIVLYGLLSKPYSPLLLAMWAQLTGAEEQQDMYGMPPQGGAPGYY</sequence>
<dbReference type="AlphaFoldDB" id="A0A078AEA9"/>
<evidence type="ECO:0000256" key="1">
    <source>
        <dbReference type="SAM" id="Phobius"/>
    </source>
</evidence>
<dbReference type="EMBL" id="CCKQ01009067">
    <property type="protein sequence ID" value="CDW80535.1"/>
    <property type="molecule type" value="Genomic_DNA"/>
</dbReference>
<reference evidence="2 3" key="1">
    <citation type="submission" date="2014-06" db="EMBL/GenBank/DDBJ databases">
        <authorList>
            <person name="Swart Estienne"/>
        </authorList>
    </citation>
    <scope>NUCLEOTIDE SEQUENCE [LARGE SCALE GENOMIC DNA]</scope>
    <source>
        <strain evidence="2 3">130c</strain>
    </source>
</reference>
<keyword evidence="3" id="KW-1185">Reference proteome</keyword>
<gene>
    <name evidence="2" type="primary">Contig9655.g10329</name>
    <name evidence="2" type="ORF">STYLEM_9537</name>
</gene>
<evidence type="ECO:0000313" key="2">
    <source>
        <dbReference type="EMBL" id="CDW80535.1"/>
    </source>
</evidence>
<dbReference type="Proteomes" id="UP000039865">
    <property type="component" value="Unassembled WGS sequence"/>
</dbReference>
<protein>
    <submittedName>
        <fullName evidence="2">Uncharacterized protein</fullName>
    </submittedName>
</protein>
<keyword evidence="1" id="KW-0472">Membrane</keyword>
<proteinExistence type="predicted"/>
<name>A0A078AEA9_STYLE</name>
<keyword evidence="1" id="KW-1133">Transmembrane helix</keyword>
<accession>A0A078AEA9</accession>
<dbReference type="InParanoid" id="A0A078AEA9"/>